<evidence type="ECO:0000256" key="3">
    <source>
        <dbReference type="ARBA" id="ARBA00022989"/>
    </source>
</evidence>
<feature type="region of interest" description="Disordered" evidence="5">
    <location>
        <begin position="236"/>
        <end position="270"/>
    </location>
</feature>
<comment type="caution">
    <text evidence="8">The sequence shown here is derived from an EMBL/GenBank/DDBJ whole genome shotgun (WGS) entry which is preliminary data.</text>
</comment>
<name>A0A8J8WN85_9EURO</name>
<feature type="chain" id="PRO_5035166292" description="Mid2 domain-containing protein" evidence="7">
    <location>
        <begin position="18"/>
        <end position="310"/>
    </location>
</feature>
<dbReference type="PANTHER" id="PTHR15549">
    <property type="entry name" value="PAIRED IMMUNOGLOBULIN-LIKE TYPE 2 RECEPTOR"/>
    <property type="match status" value="1"/>
</dbReference>
<gene>
    <name evidence="8" type="ORF">PECM_006383</name>
</gene>
<dbReference type="AlphaFoldDB" id="A0A8J8WN85"/>
<dbReference type="PANTHER" id="PTHR15549:SF26">
    <property type="entry name" value="AXIAL BUDDING PATTERN PROTEIN 2-RELATED"/>
    <property type="match status" value="1"/>
</dbReference>
<dbReference type="InterPro" id="IPR051694">
    <property type="entry name" value="Immunoregulatory_rcpt-like"/>
</dbReference>
<keyword evidence="2 6" id="KW-0812">Transmembrane</keyword>
<feature type="transmembrane region" description="Helical" evidence="6">
    <location>
        <begin position="205"/>
        <end position="229"/>
    </location>
</feature>
<feature type="compositionally biased region" description="Low complexity" evidence="5">
    <location>
        <begin position="177"/>
        <end position="191"/>
    </location>
</feature>
<feature type="region of interest" description="Disordered" evidence="5">
    <location>
        <begin position="147"/>
        <end position="202"/>
    </location>
</feature>
<accession>A0A8J8WN85</accession>
<organism evidence="8 9">
    <name type="scientific">Penicillium ucsense</name>
    <dbReference type="NCBI Taxonomy" id="2839758"/>
    <lineage>
        <taxon>Eukaryota</taxon>
        <taxon>Fungi</taxon>
        <taxon>Dikarya</taxon>
        <taxon>Ascomycota</taxon>
        <taxon>Pezizomycotina</taxon>
        <taxon>Eurotiomycetes</taxon>
        <taxon>Eurotiomycetidae</taxon>
        <taxon>Eurotiales</taxon>
        <taxon>Aspergillaceae</taxon>
        <taxon>Penicillium</taxon>
    </lineage>
</organism>
<reference evidence="8" key="1">
    <citation type="journal article" date="2020" name="Front. Microbiol.">
        <title>Gene regulatory networks of Penicillium echinulatum 2HH and Penicillium oxalicum 114-2 inferred by a computational biology approach.</title>
        <authorList>
            <person name="Lenz A.R."/>
            <person name="Galan-Vasquez E."/>
            <person name="Balbinot E."/>
            <person name="De Abreu F.P."/>
            <person name="De Oliveira N.S."/>
            <person name="Da Rosa L.O."/>
            <person name="De Avila E Silva S."/>
            <person name="Camassola M."/>
            <person name="Dillon A.J.P."/>
            <person name="Perez-Rueda E."/>
        </authorList>
    </citation>
    <scope>NUCLEOTIDE SEQUENCE</scope>
    <source>
        <strain evidence="8">S1M29</strain>
    </source>
</reference>
<evidence type="ECO:0000313" key="8">
    <source>
        <dbReference type="EMBL" id="KAF7719526.1"/>
    </source>
</evidence>
<dbReference type="GO" id="GO:0016020">
    <property type="term" value="C:membrane"/>
    <property type="evidence" value="ECO:0007669"/>
    <property type="project" value="UniProtKB-SubCell"/>
</dbReference>
<sequence length="310" mass="33078">MWRAFLLTVLFAHSTIAATTSLDTAIQNSPEFIGWQIDGTKTSAHVIPSSASATWTTKFGHGFRCPQSLSSCDEYEYPVNCENNILTYVSGGVRHCATTWSTYTTHYSCGTITILGSDTLKDPSVTSIGCILNWSAWTLYRALPTPTESSASTSSTSASTASGALSTPSITPPPQVSTTMFSRSSTTSSPTSTPPPADPEPKSKAWIAGAVVGPVAGIALLAGLAWFIYRQKRKRSDAKRPNERFSGNPLLESRGTPPLEMPTDLSHHEMASNPAAQKLDPRHFKGAAIPPEPTASGTAMTHELDATSLR</sequence>
<feature type="region of interest" description="Disordered" evidence="5">
    <location>
        <begin position="284"/>
        <end position="310"/>
    </location>
</feature>
<comment type="subcellular location">
    <subcellularLocation>
        <location evidence="1">Membrane</location>
        <topology evidence="1">Single-pass membrane protein</topology>
    </subcellularLocation>
</comment>
<keyword evidence="9" id="KW-1185">Reference proteome</keyword>
<dbReference type="EMBL" id="WIWV01000005">
    <property type="protein sequence ID" value="KAF7719526.1"/>
    <property type="molecule type" value="Genomic_DNA"/>
</dbReference>
<dbReference type="GO" id="GO:0071944">
    <property type="term" value="C:cell periphery"/>
    <property type="evidence" value="ECO:0007669"/>
    <property type="project" value="UniProtKB-ARBA"/>
</dbReference>
<evidence type="ECO:0008006" key="10">
    <source>
        <dbReference type="Google" id="ProtNLM"/>
    </source>
</evidence>
<dbReference type="Proteomes" id="UP000631181">
    <property type="component" value="Unassembled WGS sequence"/>
</dbReference>
<evidence type="ECO:0000256" key="1">
    <source>
        <dbReference type="ARBA" id="ARBA00004167"/>
    </source>
</evidence>
<keyword evidence="3 6" id="KW-1133">Transmembrane helix</keyword>
<feature type="signal peptide" evidence="7">
    <location>
        <begin position="1"/>
        <end position="17"/>
    </location>
</feature>
<keyword evidence="7" id="KW-0732">Signal</keyword>
<evidence type="ECO:0000256" key="2">
    <source>
        <dbReference type="ARBA" id="ARBA00022692"/>
    </source>
</evidence>
<keyword evidence="4 6" id="KW-0472">Membrane</keyword>
<feature type="compositionally biased region" description="Low complexity" evidence="5">
    <location>
        <begin position="147"/>
        <end position="169"/>
    </location>
</feature>
<evidence type="ECO:0000256" key="6">
    <source>
        <dbReference type="SAM" id="Phobius"/>
    </source>
</evidence>
<evidence type="ECO:0000256" key="5">
    <source>
        <dbReference type="SAM" id="MobiDB-lite"/>
    </source>
</evidence>
<protein>
    <recommendedName>
        <fullName evidence="10">Mid2 domain-containing protein</fullName>
    </recommendedName>
</protein>
<evidence type="ECO:0000313" key="9">
    <source>
        <dbReference type="Proteomes" id="UP000631181"/>
    </source>
</evidence>
<evidence type="ECO:0000256" key="7">
    <source>
        <dbReference type="SAM" id="SignalP"/>
    </source>
</evidence>
<evidence type="ECO:0000256" key="4">
    <source>
        <dbReference type="ARBA" id="ARBA00023136"/>
    </source>
</evidence>
<proteinExistence type="predicted"/>